<dbReference type="InterPro" id="IPR000888">
    <property type="entry name" value="RmlC-like"/>
</dbReference>
<dbReference type="InterPro" id="IPR011051">
    <property type="entry name" value="RmlC_Cupin_sf"/>
</dbReference>
<organism evidence="6 7">
    <name type="scientific">Novilysobacter erysipheiresistens</name>
    <dbReference type="NCBI Taxonomy" id="1749332"/>
    <lineage>
        <taxon>Bacteria</taxon>
        <taxon>Pseudomonadati</taxon>
        <taxon>Pseudomonadota</taxon>
        <taxon>Gammaproteobacteria</taxon>
        <taxon>Lysobacterales</taxon>
        <taxon>Lysobacteraceae</taxon>
        <taxon>Novilysobacter</taxon>
    </lineage>
</organism>
<gene>
    <name evidence="6" type="primary">rfbC</name>
    <name evidence="6" type="ORF">SNE34_08965</name>
</gene>
<evidence type="ECO:0000256" key="3">
    <source>
        <dbReference type="ARBA" id="ARBA00012098"/>
    </source>
</evidence>
<evidence type="ECO:0000256" key="4">
    <source>
        <dbReference type="ARBA" id="ARBA00019595"/>
    </source>
</evidence>
<keyword evidence="5 6" id="KW-0413">Isomerase</keyword>
<evidence type="ECO:0000313" key="7">
    <source>
        <dbReference type="Proteomes" id="UP001355056"/>
    </source>
</evidence>
<evidence type="ECO:0000256" key="1">
    <source>
        <dbReference type="ARBA" id="ARBA00001298"/>
    </source>
</evidence>
<accession>A0ABU7YYW6</accession>
<dbReference type="EMBL" id="JAXGFP010000004">
    <property type="protein sequence ID" value="MEG3184139.1"/>
    <property type="molecule type" value="Genomic_DNA"/>
</dbReference>
<sequence length="187" mass="20673">MKVIETALPGCLVIEPKVFNDARGFFQETWNRERYAPHGIGPDFVQSSLSRSARGVLRGLHYQWPNPQGKLVSVQEGEVYDVAVDIRRGSPMFGRWTAVTLSAENKRQVWIPPGFAHGFIAVSEFAQISYLCTAAYDASTDANVAWNDAELGIDWPVNSPMLSTKDAAAPLLKDVAADRLPDLRRIG</sequence>
<name>A0ABU7YYW6_9GAMM</name>
<protein>
    <recommendedName>
        <fullName evidence="4 5">dTDP-4-dehydrorhamnose 3,5-epimerase</fullName>
        <ecNumber evidence="3 5">5.1.3.13</ecNumber>
    </recommendedName>
    <alternativeName>
        <fullName evidence="5">Thymidine diphospho-4-keto-rhamnose 3,5-epimerase</fullName>
    </alternativeName>
</protein>
<proteinExistence type="inferred from homology"/>
<dbReference type="RefSeq" id="WP_332616643.1">
    <property type="nucleotide sequence ID" value="NZ_JAXGFP010000004.1"/>
</dbReference>
<reference evidence="6 7" key="1">
    <citation type="journal article" date="2016" name="Int. J. Syst. Evol. Microbiol.">
        <title>Lysobacter erysipheiresistens sp. nov., an antagonist of powdery mildew, isolated from tobacco-cultivated soil.</title>
        <authorList>
            <person name="Xie B."/>
            <person name="Li T."/>
            <person name="Lin X."/>
            <person name="Wang C.J."/>
            <person name="Chen Y.J."/>
            <person name="Liu W.J."/>
            <person name="Zhao Z.W."/>
        </authorList>
    </citation>
    <scope>NUCLEOTIDE SEQUENCE [LARGE SCALE GENOMIC DNA]</scope>
    <source>
        <strain evidence="6 7">RS-LYSO-3</strain>
    </source>
</reference>
<dbReference type="PANTHER" id="PTHR21047">
    <property type="entry name" value="DTDP-6-DEOXY-D-GLUCOSE-3,5 EPIMERASE"/>
    <property type="match status" value="1"/>
</dbReference>
<keyword evidence="7" id="KW-1185">Reference proteome</keyword>
<dbReference type="Gene3D" id="2.60.120.10">
    <property type="entry name" value="Jelly Rolls"/>
    <property type="match status" value="1"/>
</dbReference>
<evidence type="ECO:0000313" key="6">
    <source>
        <dbReference type="EMBL" id="MEG3184139.1"/>
    </source>
</evidence>
<evidence type="ECO:0000256" key="5">
    <source>
        <dbReference type="RuleBase" id="RU364069"/>
    </source>
</evidence>
<comment type="caution">
    <text evidence="6">The sequence shown here is derived from an EMBL/GenBank/DDBJ whole genome shotgun (WGS) entry which is preliminary data.</text>
</comment>
<comment type="similarity">
    <text evidence="5">Belongs to the dTDP-4-dehydrorhamnose 3,5-epimerase family.</text>
</comment>
<dbReference type="NCBIfam" id="TIGR01221">
    <property type="entry name" value="rmlC"/>
    <property type="match status" value="1"/>
</dbReference>
<evidence type="ECO:0000256" key="2">
    <source>
        <dbReference type="ARBA" id="ARBA00001997"/>
    </source>
</evidence>
<comment type="catalytic activity">
    <reaction evidence="1 5">
        <text>dTDP-4-dehydro-6-deoxy-alpha-D-glucose = dTDP-4-dehydro-beta-L-rhamnose</text>
        <dbReference type="Rhea" id="RHEA:16969"/>
        <dbReference type="ChEBI" id="CHEBI:57649"/>
        <dbReference type="ChEBI" id="CHEBI:62830"/>
        <dbReference type="EC" id="5.1.3.13"/>
    </reaction>
</comment>
<comment type="function">
    <text evidence="2 5">Catalyzes the epimerization of the C3' and C5'positions of dTDP-6-deoxy-D-xylo-4-hexulose, forming dTDP-6-deoxy-L-lyxo-4-hexulose.</text>
</comment>
<comment type="subunit">
    <text evidence="5">Homodimer.</text>
</comment>
<dbReference type="SUPFAM" id="SSF51182">
    <property type="entry name" value="RmlC-like cupins"/>
    <property type="match status" value="1"/>
</dbReference>
<dbReference type="PANTHER" id="PTHR21047:SF2">
    <property type="entry name" value="THYMIDINE DIPHOSPHO-4-KETO-RHAMNOSE 3,5-EPIMERASE"/>
    <property type="match status" value="1"/>
</dbReference>
<dbReference type="Proteomes" id="UP001355056">
    <property type="component" value="Unassembled WGS sequence"/>
</dbReference>
<dbReference type="InterPro" id="IPR014710">
    <property type="entry name" value="RmlC-like_jellyroll"/>
</dbReference>
<dbReference type="CDD" id="cd00438">
    <property type="entry name" value="cupin_RmlC"/>
    <property type="match status" value="1"/>
</dbReference>
<comment type="pathway">
    <text evidence="5">Carbohydrate biosynthesis; dTDP-L-rhamnose biosynthesis.</text>
</comment>
<dbReference type="EC" id="5.1.3.13" evidence="3 5"/>
<dbReference type="GO" id="GO:0008830">
    <property type="term" value="F:dTDP-4-dehydrorhamnose 3,5-epimerase activity"/>
    <property type="evidence" value="ECO:0007669"/>
    <property type="project" value="UniProtKB-EC"/>
</dbReference>
<dbReference type="Pfam" id="PF00908">
    <property type="entry name" value="dTDP_sugar_isom"/>
    <property type="match status" value="1"/>
</dbReference>